<dbReference type="OrthoDB" id="3169239at2"/>
<dbReference type="GO" id="GO:0016628">
    <property type="term" value="F:oxidoreductase activity, acting on the CH-CH group of donors, NAD or NADP as acceptor"/>
    <property type="evidence" value="ECO:0007669"/>
    <property type="project" value="UniProtKB-ARBA"/>
</dbReference>
<evidence type="ECO:0000256" key="2">
    <source>
        <dbReference type="ARBA" id="ARBA00005979"/>
    </source>
</evidence>
<organism evidence="5 6">
    <name type="scientific">Mycolicibacterium hodleri</name>
    <dbReference type="NCBI Taxonomy" id="49897"/>
    <lineage>
        <taxon>Bacteria</taxon>
        <taxon>Bacillati</taxon>
        <taxon>Actinomycetota</taxon>
        <taxon>Actinomycetes</taxon>
        <taxon>Mycobacteriales</taxon>
        <taxon>Mycobacteriaceae</taxon>
        <taxon>Mycolicibacterium</taxon>
    </lineage>
</organism>
<dbReference type="InterPro" id="IPR013785">
    <property type="entry name" value="Aldolase_TIM"/>
</dbReference>
<dbReference type="InterPro" id="IPR045247">
    <property type="entry name" value="Oye-like"/>
</dbReference>
<feature type="domain" description="NADH:flavin oxidoreductase/NADH oxidase N-terminal" evidence="4">
    <location>
        <begin position="19"/>
        <end position="343"/>
    </location>
</feature>
<protein>
    <submittedName>
        <fullName evidence="5">Alkene reductase</fullName>
    </submittedName>
</protein>
<dbReference type="GO" id="GO:0010181">
    <property type="term" value="F:FMN binding"/>
    <property type="evidence" value="ECO:0007669"/>
    <property type="project" value="InterPro"/>
</dbReference>
<dbReference type="RefSeq" id="WP_140699935.1">
    <property type="nucleotide sequence ID" value="NZ_RCZG01000026.1"/>
</dbReference>
<proteinExistence type="inferred from homology"/>
<evidence type="ECO:0000313" key="6">
    <source>
        <dbReference type="Proteomes" id="UP000320095"/>
    </source>
</evidence>
<comment type="similarity">
    <text evidence="2">Belongs to the NADH:flavin oxidoreductase/NADH oxidase family.</text>
</comment>
<reference evidence="5 6" key="1">
    <citation type="journal article" date="2019" name="Environ. Microbiol.">
        <title>Species interactions and distinct microbial communities in high Arctic permafrost affected cryosols are associated with the CH4 and CO2 gas fluxes.</title>
        <authorList>
            <person name="Altshuler I."/>
            <person name="Hamel J."/>
            <person name="Turney S."/>
            <person name="Magnuson E."/>
            <person name="Levesque R."/>
            <person name="Greer C."/>
            <person name="Whyte L.G."/>
        </authorList>
    </citation>
    <scope>NUCLEOTIDE SEQUENCE [LARGE SCALE GENOMIC DNA]</scope>
    <source>
        <strain evidence="5 6">S5.20</strain>
    </source>
</reference>
<evidence type="ECO:0000256" key="3">
    <source>
        <dbReference type="ARBA" id="ARBA00023002"/>
    </source>
</evidence>
<name>A0A502DJ84_9MYCO</name>
<accession>A0A502DJ84</accession>
<comment type="cofactor">
    <cofactor evidence="1">
        <name>FMN</name>
        <dbReference type="ChEBI" id="CHEBI:58210"/>
    </cofactor>
</comment>
<sequence>MSIAFTQTGPEPVDADSVLWQPVQVGSLRLAHRLAMAPMTRDRSAPDGSPTALNVEYYRQRATTAAIITEGTQPSADGQGYMLTPGVYTDAHVEGWARVAEAIHDRGGVLVVQLMHVGRIAHPDNTPHHRQPVAPSPIAPDIPMFTAAGPQPIPEPRALSTNEVARTVEDYRHAAACAISAGADGVEIHGANGYLVHQFLSSNANQRTDRYGGSITNRIRFAVETAEAVTDAIGAERTGIQISPGNPFNNVTEGDVAELYQSLITALAPLRLAYLNIAHGDDDLRRTLRSTWPTAVLTNRAGATIPQRVADIESGLADVITVGTRTLANPDLVERIKTGAPLNAPDGDTFYGGAEHGYTDYPTSGA</sequence>
<dbReference type="CDD" id="cd02933">
    <property type="entry name" value="OYE_like_FMN"/>
    <property type="match status" value="1"/>
</dbReference>
<dbReference type="Pfam" id="PF00724">
    <property type="entry name" value="Oxidored_FMN"/>
    <property type="match status" value="1"/>
</dbReference>
<comment type="caution">
    <text evidence="5">The sequence shown here is derived from an EMBL/GenBank/DDBJ whole genome shotgun (WGS) entry which is preliminary data.</text>
</comment>
<dbReference type="Gene3D" id="3.20.20.70">
    <property type="entry name" value="Aldolase class I"/>
    <property type="match status" value="1"/>
</dbReference>
<dbReference type="PANTHER" id="PTHR22893:SF91">
    <property type="entry name" value="NADPH DEHYDROGENASE 2-RELATED"/>
    <property type="match status" value="1"/>
</dbReference>
<evidence type="ECO:0000313" key="5">
    <source>
        <dbReference type="EMBL" id="TPG25577.1"/>
    </source>
</evidence>
<dbReference type="FunFam" id="3.20.20.70:FF:000059">
    <property type="entry name" value="N-ethylmaleimide reductase, FMN-linked"/>
    <property type="match status" value="1"/>
</dbReference>
<keyword evidence="3" id="KW-0560">Oxidoreductase</keyword>
<dbReference type="PANTHER" id="PTHR22893">
    <property type="entry name" value="NADH OXIDOREDUCTASE-RELATED"/>
    <property type="match status" value="1"/>
</dbReference>
<dbReference type="Proteomes" id="UP000320095">
    <property type="component" value="Unassembled WGS sequence"/>
</dbReference>
<dbReference type="GO" id="GO:0005829">
    <property type="term" value="C:cytosol"/>
    <property type="evidence" value="ECO:0007669"/>
    <property type="project" value="TreeGrafter"/>
</dbReference>
<evidence type="ECO:0000259" key="4">
    <source>
        <dbReference type="Pfam" id="PF00724"/>
    </source>
</evidence>
<dbReference type="SUPFAM" id="SSF51395">
    <property type="entry name" value="FMN-linked oxidoreductases"/>
    <property type="match status" value="1"/>
</dbReference>
<dbReference type="EMBL" id="RCZG01000026">
    <property type="protein sequence ID" value="TPG25577.1"/>
    <property type="molecule type" value="Genomic_DNA"/>
</dbReference>
<dbReference type="InterPro" id="IPR001155">
    <property type="entry name" value="OxRdtase_FMN_N"/>
</dbReference>
<evidence type="ECO:0000256" key="1">
    <source>
        <dbReference type="ARBA" id="ARBA00001917"/>
    </source>
</evidence>
<keyword evidence="6" id="KW-1185">Reference proteome</keyword>
<dbReference type="AlphaFoldDB" id="A0A502DJ84"/>
<gene>
    <name evidence="5" type="ORF">EAH80_30135</name>
</gene>